<feature type="domain" description="Response regulatory" evidence="11">
    <location>
        <begin position="7"/>
        <end position="123"/>
    </location>
</feature>
<dbReference type="InterPro" id="IPR051271">
    <property type="entry name" value="2C-system_Tx_regulators"/>
</dbReference>
<dbReference type="InterPro" id="IPR024187">
    <property type="entry name" value="Sig_transdc_resp-reg_cit/mal"/>
</dbReference>
<dbReference type="InterPro" id="IPR001789">
    <property type="entry name" value="Sig_transdc_resp-reg_receiver"/>
</dbReference>
<dbReference type="PIRSF" id="PIRSF006171">
    <property type="entry name" value="RR_citrat_malat"/>
    <property type="match status" value="1"/>
</dbReference>
<evidence type="ECO:0000256" key="4">
    <source>
        <dbReference type="ARBA" id="ARBA00023012"/>
    </source>
</evidence>
<proteinExistence type="predicted"/>
<dbReference type="Pfam" id="PF00072">
    <property type="entry name" value="Response_reg"/>
    <property type="match status" value="1"/>
</dbReference>
<keyword evidence="5 9" id="KW-0805">Transcription regulation</keyword>
<evidence type="ECO:0000256" key="7">
    <source>
        <dbReference type="ARBA" id="ARBA00023159"/>
    </source>
</evidence>
<evidence type="ECO:0000256" key="5">
    <source>
        <dbReference type="ARBA" id="ARBA00023015"/>
    </source>
</evidence>
<dbReference type="Gene3D" id="3.40.50.2300">
    <property type="match status" value="1"/>
</dbReference>
<keyword evidence="7 9" id="KW-0010">Activator</keyword>
<dbReference type="GO" id="GO:0005737">
    <property type="term" value="C:cytoplasm"/>
    <property type="evidence" value="ECO:0007669"/>
    <property type="project" value="UniProtKB-SubCell"/>
</dbReference>
<keyword evidence="2 9" id="KW-0963">Cytoplasm</keyword>
<dbReference type="SUPFAM" id="SSF52172">
    <property type="entry name" value="CheY-like"/>
    <property type="match status" value="1"/>
</dbReference>
<evidence type="ECO:0000313" key="12">
    <source>
        <dbReference type="EMBL" id="MBB3868975.1"/>
    </source>
</evidence>
<dbReference type="InterPro" id="IPR048714">
    <property type="entry name" value="DpiA-like_HTH"/>
</dbReference>
<evidence type="ECO:0000256" key="3">
    <source>
        <dbReference type="ARBA" id="ARBA00022553"/>
    </source>
</evidence>
<keyword evidence="3 10" id="KW-0597">Phosphoprotein</keyword>
<accession>A0AA89NK80</accession>
<evidence type="ECO:0000256" key="9">
    <source>
        <dbReference type="PIRNR" id="PIRNR006171"/>
    </source>
</evidence>
<dbReference type="CDD" id="cd19925">
    <property type="entry name" value="REC_citrate_TCS"/>
    <property type="match status" value="1"/>
</dbReference>
<dbReference type="PANTHER" id="PTHR45526:SF1">
    <property type="entry name" value="TRANSCRIPTIONAL REGULATORY PROTEIN DCUR-RELATED"/>
    <property type="match status" value="1"/>
</dbReference>
<evidence type="ECO:0000256" key="8">
    <source>
        <dbReference type="ARBA" id="ARBA00023163"/>
    </source>
</evidence>
<dbReference type="PANTHER" id="PTHR45526">
    <property type="entry name" value="TRANSCRIPTIONAL REGULATORY PROTEIN DPIA"/>
    <property type="match status" value="1"/>
</dbReference>
<protein>
    <recommendedName>
        <fullName evidence="9">Transcriptional regulatory protein</fullName>
    </recommendedName>
</protein>
<reference evidence="12 13" key="1">
    <citation type="submission" date="2020-08" db="EMBL/GenBank/DDBJ databases">
        <title>Genomic Encyclopedia of Type Strains, Phase IV (KMG-IV): sequencing the most valuable type-strain genomes for metagenomic binning, comparative biology and taxonomic classification.</title>
        <authorList>
            <person name="Goeker M."/>
        </authorList>
    </citation>
    <scope>NUCLEOTIDE SEQUENCE [LARGE SCALE GENOMIC DNA]</scope>
    <source>
        <strain evidence="12 13">DSM 14590</strain>
    </source>
</reference>
<evidence type="ECO:0000256" key="1">
    <source>
        <dbReference type="ARBA" id="ARBA00004496"/>
    </source>
</evidence>
<evidence type="ECO:0000256" key="2">
    <source>
        <dbReference type="ARBA" id="ARBA00022490"/>
    </source>
</evidence>
<dbReference type="GO" id="GO:0000156">
    <property type="term" value="F:phosphorelay response regulator activity"/>
    <property type="evidence" value="ECO:0007669"/>
    <property type="project" value="TreeGrafter"/>
</dbReference>
<gene>
    <name evidence="12" type="ORF">HNR78_001864</name>
</gene>
<keyword evidence="6 9" id="KW-0238">DNA-binding</keyword>
<dbReference type="AlphaFoldDB" id="A0AA89NK80"/>
<evidence type="ECO:0000313" key="13">
    <source>
        <dbReference type="Proteomes" id="UP000613002"/>
    </source>
</evidence>
<dbReference type="GO" id="GO:0003700">
    <property type="term" value="F:DNA-binding transcription factor activity"/>
    <property type="evidence" value="ECO:0007669"/>
    <property type="project" value="InterPro"/>
</dbReference>
<comment type="subcellular location">
    <subcellularLocation>
        <location evidence="1 9">Cytoplasm</location>
    </subcellularLocation>
</comment>
<dbReference type="EMBL" id="JACICZ010000006">
    <property type="protein sequence ID" value="MBB3868975.1"/>
    <property type="molecule type" value="Genomic_DNA"/>
</dbReference>
<dbReference type="InterPro" id="IPR011006">
    <property type="entry name" value="CheY-like_superfamily"/>
</dbReference>
<sequence>MMARNIQVLIVEDDKRIAEINRRFVEKVEGYEVMGIATNEQEGKELIEVLQPDLVLLDIYFPDMNGLQFLKWIREHFTNIDIIMITAAREIDTLKQAMHGGVFDYIIKPIMLDRFTETLVRYKEYYYKMHELMKEKEIIGQEDIDQLIQREQMISGTDGQLPKGIHPLTLEKVLAVVKRYENGITAEEVGKLIGASRTTSRRYLEYLVSISQVAADISYGTVGRPERIYKLKR</sequence>
<evidence type="ECO:0000256" key="10">
    <source>
        <dbReference type="PROSITE-ProRule" id="PRU00169"/>
    </source>
</evidence>
<dbReference type="PROSITE" id="PS50110">
    <property type="entry name" value="RESPONSE_REGULATORY"/>
    <property type="match status" value="1"/>
</dbReference>
<evidence type="ECO:0000256" key="6">
    <source>
        <dbReference type="ARBA" id="ARBA00023125"/>
    </source>
</evidence>
<dbReference type="Pfam" id="PF20714">
    <property type="entry name" value="HTH_64"/>
    <property type="match status" value="1"/>
</dbReference>
<feature type="modified residue" description="4-aspartylphosphate" evidence="10">
    <location>
        <position position="58"/>
    </location>
</feature>
<keyword evidence="8 9" id="KW-0804">Transcription</keyword>
<organism evidence="12 13">
    <name type="scientific">Parageobacillus toebii NBRC 107807</name>
    <dbReference type="NCBI Taxonomy" id="1223503"/>
    <lineage>
        <taxon>Bacteria</taxon>
        <taxon>Bacillati</taxon>
        <taxon>Bacillota</taxon>
        <taxon>Bacilli</taxon>
        <taxon>Bacillales</taxon>
        <taxon>Anoxybacillaceae</taxon>
        <taxon>Parageobacillus</taxon>
    </lineage>
</organism>
<dbReference type="SMART" id="SM00448">
    <property type="entry name" value="REC"/>
    <property type="match status" value="1"/>
</dbReference>
<keyword evidence="13" id="KW-1185">Reference proteome</keyword>
<comment type="caution">
    <text evidence="12">The sequence shown here is derived from an EMBL/GenBank/DDBJ whole genome shotgun (WGS) entry which is preliminary data.</text>
</comment>
<dbReference type="GO" id="GO:0003677">
    <property type="term" value="F:DNA binding"/>
    <property type="evidence" value="ECO:0007669"/>
    <property type="project" value="UniProtKB-KW"/>
</dbReference>
<keyword evidence="4 9" id="KW-0902">Two-component regulatory system</keyword>
<dbReference type="Proteomes" id="UP000613002">
    <property type="component" value="Unassembled WGS sequence"/>
</dbReference>
<evidence type="ECO:0000259" key="11">
    <source>
        <dbReference type="PROSITE" id="PS50110"/>
    </source>
</evidence>
<name>A0AA89NK80_9BACL</name>